<protein>
    <submittedName>
        <fullName evidence="2">PPE family protein PPE28 [Mycobacterium tuberculosis H37Rv]</fullName>
    </submittedName>
</protein>
<proteinExistence type="predicted"/>
<sequence>MSPRIPSVAALTMSVAVAGAGLITIDTVPPRTSDVQVREIQLTGGDNADSPLGAGTALVYDGSGIPIPTPQYVDAVNTLYLQPRGFTGTVQPSFLPNGLYPLTGPKSLGFGTSLAQGQEIMFSNIKDQIDAGGVSPENPVVVFGYSQSSMAASLVMQQLHDAGVPSGDVHFILVGDTAAPNGSFTTTFDFLPGNPSPFAAFDSASAPPTPSDLYPTDIYTIEYDGSADWPSYPSNLLSDLNALMGIFLAHFLYANLTPEQIDNAILLPGSAALTGEGLTDYHMIPNENLPLLMPLLLIPGAGKPLYDLLEPVTRIMVNLGYGSITEGWNQGPANVPTSFGLFPDINQTQLSEALSSGWQQGVNDALHAIQNPVSYEEQIAPWMPFAESLYTHGFAPENPSFDDVLEGLLKLGGFPVSDVTLSSPPTDIINMISSTLAYDYSALLPAADMINTLLIGLPAYNAEIFMDQLEAGDLLGAFLDPIAADTALVPYTLLLGAAPALYALLGTLDNFAELFS</sequence>
<dbReference type="AlphaFoldDB" id="A0A375Z5G1"/>
<evidence type="ECO:0000313" key="3">
    <source>
        <dbReference type="Proteomes" id="UP000252015"/>
    </source>
</evidence>
<name>A0A375Z5G1_MYCSH</name>
<dbReference type="InterPro" id="IPR013228">
    <property type="entry name" value="PE-PPE_C"/>
</dbReference>
<dbReference type="RefSeq" id="WP_113964611.1">
    <property type="nucleotide sequence ID" value="NZ_UEGW01000001.1"/>
</dbReference>
<dbReference type="Proteomes" id="UP000252015">
    <property type="component" value="Unassembled WGS sequence"/>
</dbReference>
<dbReference type="InterPro" id="IPR029058">
    <property type="entry name" value="AB_hydrolase_fold"/>
</dbReference>
<keyword evidence="3" id="KW-1185">Reference proteome</keyword>
<gene>
    <name evidence="2" type="ORF">MSP7336_04426</name>
</gene>
<organism evidence="2 3">
    <name type="scientific">Mycobacterium shimoidei</name>
    <dbReference type="NCBI Taxonomy" id="29313"/>
    <lineage>
        <taxon>Bacteria</taxon>
        <taxon>Bacillati</taxon>
        <taxon>Actinomycetota</taxon>
        <taxon>Actinomycetes</taxon>
        <taxon>Mycobacteriales</taxon>
        <taxon>Mycobacteriaceae</taxon>
        <taxon>Mycobacterium</taxon>
    </lineage>
</organism>
<evidence type="ECO:0000259" key="1">
    <source>
        <dbReference type="Pfam" id="PF08237"/>
    </source>
</evidence>
<accession>A0A375Z5G1</accession>
<dbReference type="EMBL" id="UEGW01000001">
    <property type="protein sequence ID" value="SRX96150.1"/>
    <property type="molecule type" value="Genomic_DNA"/>
</dbReference>
<dbReference type="Pfam" id="PF08237">
    <property type="entry name" value="PE-PPE"/>
    <property type="match status" value="1"/>
</dbReference>
<dbReference type="Gene3D" id="3.40.50.1820">
    <property type="entry name" value="alpha/beta hydrolase"/>
    <property type="match status" value="1"/>
</dbReference>
<evidence type="ECO:0000313" key="2">
    <source>
        <dbReference type="EMBL" id="SRX96150.1"/>
    </source>
</evidence>
<dbReference type="SUPFAM" id="SSF53474">
    <property type="entry name" value="alpha/beta-Hydrolases"/>
    <property type="match status" value="1"/>
</dbReference>
<feature type="domain" description="PE-PPE" evidence="1">
    <location>
        <begin position="95"/>
        <end position="321"/>
    </location>
</feature>
<reference evidence="2 3" key="1">
    <citation type="submission" date="2018-05" db="EMBL/GenBank/DDBJ databases">
        <authorList>
            <consortium name="IHU Genomes"/>
        </authorList>
    </citation>
    <scope>NUCLEOTIDE SEQUENCE [LARGE SCALE GENOMIC DNA]</scope>
    <source>
        <strain evidence="2 3">P7336</strain>
    </source>
</reference>